<dbReference type="Gene3D" id="3.30.200.20">
    <property type="entry name" value="Phosphorylase Kinase, domain 1"/>
    <property type="match status" value="1"/>
</dbReference>
<evidence type="ECO:0000256" key="8">
    <source>
        <dbReference type="ARBA" id="ARBA00022741"/>
    </source>
</evidence>
<dbReference type="InterPro" id="IPR001480">
    <property type="entry name" value="Bulb-type_lectin_dom"/>
</dbReference>
<keyword evidence="9 18" id="KW-0418">Kinase</keyword>
<evidence type="ECO:0000259" key="22">
    <source>
        <dbReference type="PROSITE" id="PS50927"/>
    </source>
</evidence>
<dbReference type="SUPFAM" id="SSF56112">
    <property type="entry name" value="Protein kinase-like (PK-like)"/>
    <property type="match status" value="1"/>
</dbReference>
<dbReference type="InterPro" id="IPR000719">
    <property type="entry name" value="Prot_kinase_dom"/>
</dbReference>
<dbReference type="PANTHER" id="PTHR47976:SF7">
    <property type="entry name" value="RECEPTOR-LIKE SERINE_THREONINE-PROTEIN KINASE"/>
    <property type="match status" value="1"/>
</dbReference>
<dbReference type="CDD" id="cd00053">
    <property type="entry name" value="EGF"/>
    <property type="match status" value="1"/>
</dbReference>
<keyword evidence="5 20" id="KW-0812">Transmembrane</keyword>
<feature type="domain" description="Bulb-type lectin" evidence="22">
    <location>
        <begin position="1"/>
        <end position="93"/>
    </location>
</feature>
<keyword evidence="12 20" id="KW-0472">Membrane</keyword>
<dbReference type="FunFam" id="3.30.200.20:FF:000059">
    <property type="entry name" value="S-receptor-like serine/threonine-protein kinase"/>
    <property type="match status" value="1"/>
</dbReference>
<dbReference type="GO" id="GO:0005524">
    <property type="term" value="F:ATP binding"/>
    <property type="evidence" value="ECO:0007669"/>
    <property type="project" value="UniProtKB-UniRule"/>
</dbReference>
<dbReference type="InterPro" id="IPR024171">
    <property type="entry name" value="SRK-like_kinase"/>
</dbReference>
<dbReference type="InterPro" id="IPR008271">
    <property type="entry name" value="Ser/Thr_kinase_AS"/>
</dbReference>
<dbReference type="InterPro" id="IPR017441">
    <property type="entry name" value="Protein_kinase_ATP_BS"/>
</dbReference>
<feature type="domain" description="Protein kinase" evidence="21">
    <location>
        <begin position="443"/>
        <end position="725"/>
    </location>
</feature>
<dbReference type="Pfam" id="PF00069">
    <property type="entry name" value="Pkinase"/>
    <property type="match status" value="1"/>
</dbReference>
<evidence type="ECO:0000256" key="11">
    <source>
        <dbReference type="ARBA" id="ARBA00022989"/>
    </source>
</evidence>
<dbReference type="AlphaFoldDB" id="A0A5B6YS02"/>
<dbReference type="PIRSF" id="PIRSF000641">
    <property type="entry name" value="SRK"/>
    <property type="match status" value="1"/>
</dbReference>
<dbReference type="SUPFAM" id="SSF51110">
    <property type="entry name" value="alpha-D-mannose-specific plant lectins"/>
    <property type="match status" value="2"/>
</dbReference>
<evidence type="ECO:0000256" key="6">
    <source>
        <dbReference type="ARBA" id="ARBA00022729"/>
    </source>
</evidence>
<name>A0A5B6YS02_DAVIN</name>
<comment type="similarity">
    <text evidence="18">Belongs to the protein kinase superfamily. Ser/Thr protein kinase family.</text>
</comment>
<dbReference type="InterPro" id="IPR011009">
    <property type="entry name" value="Kinase-like_dom_sf"/>
</dbReference>
<dbReference type="PROSITE" id="PS50011">
    <property type="entry name" value="PROTEIN_KINASE_DOM"/>
    <property type="match status" value="1"/>
</dbReference>
<accession>A0A5B6YS02</accession>
<dbReference type="Gene3D" id="1.10.510.10">
    <property type="entry name" value="Transferase(Phosphotransferase) domain 1"/>
    <property type="match status" value="1"/>
</dbReference>
<evidence type="ECO:0000256" key="3">
    <source>
        <dbReference type="ARBA" id="ARBA00022536"/>
    </source>
</evidence>
<evidence type="ECO:0000256" key="16">
    <source>
        <dbReference type="ARBA" id="ARBA00047899"/>
    </source>
</evidence>
<dbReference type="FunFam" id="1.10.510.10:FF:000237">
    <property type="entry name" value="G-type lectin S-receptor-like serine/threonine-protein kinase"/>
    <property type="match status" value="1"/>
</dbReference>
<dbReference type="Pfam" id="PF01453">
    <property type="entry name" value="B_lectin"/>
    <property type="match status" value="1"/>
</dbReference>
<evidence type="ECO:0000259" key="23">
    <source>
        <dbReference type="PROSITE" id="PS50948"/>
    </source>
</evidence>
<dbReference type="PROSITE" id="PS50948">
    <property type="entry name" value="PAN"/>
    <property type="match status" value="1"/>
</dbReference>
<gene>
    <name evidence="24" type="ORF">Din_003617</name>
</gene>
<keyword evidence="4 18" id="KW-0808">Transferase</keyword>
<keyword evidence="8 18" id="KW-0547">Nucleotide-binding</keyword>
<comment type="subcellular location">
    <subcellularLocation>
        <location evidence="1">Membrane</location>
        <topology evidence="1">Single-pass type I membrane protein</topology>
    </subcellularLocation>
</comment>
<dbReference type="InterPro" id="IPR036426">
    <property type="entry name" value="Bulb-type_lectin_dom_sf"/>
</dbReference>
<evidence type="ECO:0000256" key="9">
    <source>
        <dbReference type="ARBA" id="ARBA00022777"/>
    </source>
</evidence>
<keyword evidence="10 18" id="KW-0067">ATP-binding</keyword>
<dbReference type="EC" id="2.7.11.1" evidence="18"/>
<keyword evidence="3" id="KW-0245">EGF-like domain</keyword>
<dbReference type="EMBL" id="GHES01003617">
    <property type="protein sequence ID" value="MPA34176.1"/>
    <property type="molecule type" value="Transcribed_RNA"/>
</dbReference>
<dbReference type="Pfam" id="PF00954">
    <property type="entry name" value="S_locus_glycop"/>
    <property type="match status" value="1"/>
</dbReference>
<dbReference type="CDD" id="cd14066">
    <property type="entry name" value="STKc_IRAK"/>
    <property type="match status" value="1"/>
</dbReference>
<evidence type="ECO:0000256" key="5">
    <source>
        <dbReference type="ARBA" id="ARBA00022692"/>
    </source>
</evidence>
<dbReference type="InterPro" id="IPR003609">
    <property type="entry name" value="Pan_app"/>
</dbReference>
<protein>
    <recommendedName>
        <fullName evidence="18">Receptor-like serine/threonine-protein kinase</fullName>
        <ecNumber evidence="18">2.7.11.1</ecNumber>
    </recommendedName>
</protein>
<dbReference type="Gene3D" id="2.90.10.10">
    <property type="entry name" value="Bulb-type lectin domain"/>
    <property type="match status" value="2"/>
</dbReference>
<comment type="catalytic activity">
    <reaction evidence="17 18">
        <text>L-seryl-[protein] + ATP = O-phospho-L-seryl-[protein] + ADP + H(+)</text>
        <dbReference type="Rhea" id="RHEA:17989"/>
        <dbReference type="Rhea" id="RHEA-COMP:9863"/>
        <dbReference type="Rhea" id="RHEA-COMP:11604"/>
        <dbReference type="ChEBI" id="CHEBI:15378"/>
        <dbReference type="ChEBI" id="CHEBI:29999"/>
        <dbReference type="ChEBI" id="CHEBI:30616"/>
        <dbReference type="ChEBI" id="CHEBI:83421"/>
        <dbReference type="ChEBI" id="CHEBI:456216"/>
        <dbReference type="EC" id="2.7.11.1"/>
    </reaction>
</comment>
<dbReference type="FunFam" id="2.90.10.30:FF:000001">
    <property type="entry name" value="Serine/threonine-protein kinase"/>
    <property type="match status" value="1"/>
</dbReference>
<dbReference type="FunFam" id="2.90.10.10:FF:000026">
    <property type="entry name" value="Serine/threonine-protein kinase"/>
    <property type="match status" value="1"/>
</dbReference>
<feature type="transmembrane region" description="Helical" evidence="20">
    <location>
        <begin position="383"/>
        <end position="406"/>
    </location>
</feature>
<organism evidence="24">
    <name type="scientific">Davidia involucrata</name>
    <name type="common">Dove tree</name>
    <dbReference type="NCBI Taxonomy" id="16924"/>
    <lineage>
        <taxon>Eukaryota</taxon>
        <taxon>Viridiplantae</taxon>
        <taxon>Streptophyta</taxon>
        <taxon>Embryophyta</taxon>
        <taxon>Tracheophyta</taxon>
        <taxon>Spermatophyta</taxon>
        <taxon>Magnoliopsida</taxon>
        <taxon>eudicotyledons</taxon>
        <taxon>Gunneridae</taxon>
        <taxon>Pentapetalae</taxon>
        <taxon>asterids</taxon>
        <taxon>Cornales</taxon>
        <taxon>Nyssaceae</taxon>
        <taxon>Davidia</taxon>
    </lineage>
</organism>
<dbReference type="SMART" id="SM00220">
    <property type="entry name" value="S_TKc"/>
    <property type="match status" value="1"/>
</dbReference>
<keyword evidence="7" id="KW-0430">Lectin</keyword>
<evidence type="ECO:0000256" key="4">
    <source>
        <dbReference type="ARBA" id="ARBA00022679"/>
    </source>
</evidence>
<reference evidence="24" key="1">
    <citation type="submission" date="2019-08" db="EMBL/GenBank/DDBJ databases">
        <title>Reference gene set and small RNA set construction with multiple tissues from Davidia involucrata Baill.</title>
        <authorList>
            <person name="Yang H."/>
            <person name="Zhou C."/>
            <person name="Li G."/>
            <person name="Wang J."/>
            <person name="Gao P."/>
            <person name="Wang M."/>
            <person name="Wang R."/>
            <person name="Zhao Y."/>
        </authorList>
    </citation>
    <scope>NUCLEOTIDE SEQUENCE</scope>
    <source>
        <tissue evidence="24">Mixed with DoveR01_LX</tissue>
    </source>
</reference>
<dbReference type="InterPro" id="IPR051343">
    <property type="entry name" value="G-type_lectin_kinases/EP1-like"/>
</dbReference>
<evidence type="ECO:0000259" key="21">
    <source>
        <dbReference type="PROSITE" id="PS50011"/>
    </source>
</evidence>
<dbReference type="GO" id="GO:0016020">
    <property type="term" value="C:membrane"/>
    <property type="evidence" value="ECO:0007669"/>
    <property type="project" value="UniProtKB-SubCell"/>
</dbReference>
<sequence length="728" mass="81585">MPLDSTSKAMATLLESFLPEFLKRLVWTANRDNPPVTSNVSLLLTTDGCYLRPAQGQDITIATAQLASSASMLDSGNFVIYSSNQQKIWESFDHPTDTILPGQRLSKGQELFSSASESDHSTGIFRLKMQSDGNLVQYPVDTPDTYIYAYYSSSTYGVGDNVTLNFDDDGLLFLLNSSSSLKNLSDGGYLKDGGIYRMKIDVDGIFRIYSRTLDQKGNWSTVWSSSNDKCDPKGLCGLNGYCVSNDQDAECRCLPGFDFVNQGNWTSGCERNFTAQTCKAIDGDAKYTMKALENTWWEDISYSAVTATTKEDCEKACMEDCNCEAALFSDQKCRKQRLPLRYGRRLLSDPTIAFIKVGTSTQIMNGVPVDPPKERKKELRKDILIISVILLVFAFVVLAISGVLIYRNHAWAYKKISNKGNVELSEDVAPRAFTYTELEQVTNGFKEEVGRGASGTVYKGTVSKNQKVVAVKKLEKVLAEGEREFQTEMKVIGKTHHRNLVRLLGYCVDGPRRLLIYEYMSNGSLADILFTAENQPSWDERVGIARDIARGILYLHEECETQIIHCDIKPQNILMDEHGCSKISDFGLAKILKRDQTNTFTGIRGTRGYVAPEWHRKLPVIVKADIYSFGIVLLEIICCRRSMDWSLSEEEAVLEEWVYYCFEAGQLGKLVGDEVVDKRKLERMVKIGLWCIQDEPSLRPSMKKVLLMLEGTVDIPAPPSPTSFLSAI</sequence>
<dbReference type="GO" id="GO:0004674">
    <property type="term" value="F:protein serine/threonine kinase activity"/>
    <property type="evidence" value="ECO:0007669"/>
    <property type="project" value="UniProtKB-KW"/>
</dbReference>
<comment type="catalytic activity">
    <reaction evidence="16 18">
        <text>L-threonyl-[protein] + ATP = O-phospho-L-threonyl-[protein] + ADP + H(+)</text>
        <dbReference type="Rhea" id="RHEA:46608"/>
        <dbReference type="Rhea" id="RHEA-COMP:11060"/>
        <dbReference type="Rhea" id="RHEA-COMP:11605"/>
        <dbReference type="ChEBI" id="CHEBI:15378"/>
        <dbReference type="ChEBI" id="CHEBI:30013"/>
        <dbReference type="ChEBI" id="CHEBI:30616"/>
        <dbReference type="ChEBI" id="CHEBI:61977"/>
        <dbReference type="ChEBI" id="CHEBI:456216"/>
        <dbReference type="EC" id="2.7.11.1"/>
    </reaction>
</comment>
<evidence type="ECO:0000256" key="2">
    <source>
        <dbReference type="ARBA" id="ARBA00022527"/>
    </source>
</evidence>
<keyword evidence="14" id="KW-0675">Receptor</keyword>
<dbReference type="GO" id="GO:0106310">
    <property type="term" value="F:protein serine kinase activity"/>
    <property type="evidence" value="ECO:0007669"/>
    <property type="project" value="RHEA"/>
</dbReference>
<proteinExistence type="inferred from homology"/>
<feature type="domain" description="Apple" evidence="23">
    <location>
        <begin position="278"/>
        <end position="359"/>
    </location>
</feature>
<evidence type="ECO:0000256" key="19">
    <source>
        <dbReference type="PROSITE-ProRule" id="PRU10141"/>
    </source>
</evidence>
<dbReference type="InterPro" id="IPR000858">
    <property type="entry name" value="S_locus_glycoprot_dom"/>
</dbReference>
<dbReference type="PANTHER" id="PTHR47976">
    <property type="entry name" value="G-TYPE LECTIN S-RECEPTOR-LIKE SERINE/THREONINE-PROTEIN KINASE SD2-5"/>
    <property type="match status" value="1"/>
</dbReference>
<evidence type="ECO:0000256" key="14">
    <source>
        <dbReference type="ARBA" id="ARBA00023170"/>
    </source>
</evidence>
<evidence type="ECO:0000256" key="20">
    <source>
        <dbReference type="SAM" id="Phobius"/>
    </source>
</evidence>
<evidence type="ECO:0000256" key="1">
    <source>
        <dbReference type="ARBA" id="ARBA00004479"/>
    </source>
</evidence>
<dbReference type="PROSITE" id="PS00108">
    <property type="entry name" value="PROTEIN_KINASE_ST"/>
    <property type="match status" value="1"/>
</dbReference>
<feature type="binding site" evidence="19">
    <location>
        <position position="473"/>
    </location>
    <ligand>
        <name>ATP</name>
        <dbReference type="ChEBI" id="CHEBI:30616"/>
    </ligand>
</feature>
<keyword evidence="6" id="KW-0732">Signal</keyword>
<evidence type="ECO:0000313" key="24">
    <source>
        <dbReference type="EMBL" id="MPA34176.1"/>
    </source>
</evidence>
<evidence type="ECO:0000256" key="12">
    <source>
        <dbReference type="ARBA" id="ARBA00023136"/>
    </source>
</evidence>
<evidence type="ECO:0000256" key="13">
    <source>
        <dbReference type="ARBA" id="ARBA00023157"/>
    </source>
</evidence>
<keyword evidence="13" id="KW-1015">Disulfide bond</keyword>
<dbReference type="GO" id="GO:0048544">
    <property type="term" value="P:recognition of pollen"/>
    <property type="evidence" value="ECO:0007669"/>
    <property type="project" value="InterPro"/>
</dbReference>
<dbReference type="GO" id="GO:0030246">
    <property type="term" value="F:carbohydrate binding"/>
    <property type="evidence" value="ECO:0007669"/>
    <property type="project" value="UniProtKB-KW"/>
</dbReference>
<keyword evidence="15" id="KW-0325">Glycoprotein</keyword>
<keyword evidence="11 20" id="KW-1133">Transmembrane helix</keyword>
<evidence type="ECO:0000256" key="18">
    <source>
        <dbReference type="PIRNR" id="PIRNR000641"/>
    </source>
</evidence>
<dbReference type="PROSITE" id="PS00107">
    <property type="entry name" value="PROTEIN_KINASE_ATP"/>
    <property type="match status" value="1"/>
</dbReference>
<evidence type="ECO:0000256" key="7">
    <source>
        <dbReference type="ARBA" id="ARBA00022734"/>
    </source>
</evidence>
<evidence type="ECO:0000256" key="10">
    <source>
        <dbReference type="ARBA" id="ARBA00022840"/>
    </source>
</evidence>
<evidence type="ECO:0000256" key="17">
    <source>
        <dbReference type="ARBA" id="ARBA00048679"/>
    </source>
</evidence>
<dbReference type="PROSITE" id="PS50927">
    <property type="entry name" value="BULB_LECTIN"/>
    <property type="match status" value="1"/>
</dbReference>
<keyword evidence="2 18" id="KW-0723">Serine/threonine-protein kinase</keyword>
<evidence type="ECO:0000256" key="15">
    <source>
        <dbReference type="ARBA" id="ARBA00023180"/>
    </source>
</evidence>